<proteinExistence type="predicted"/>
<name>U9TJL3_RHIID</name>
<accession>U9TJL3</accession>
<protein>
    <submittedName>
        <fullName evidence="1">Uncharacterized protein</fullName>
    </submittedName>
</protein>
<dbReference type="AlphaFoldDB" id="U9TJL3"/>
<dbReference type="HOGENOM" id="CLU_3125758_0_0_1"/>
<sequence length="50" mass="5588">MMRVKVACPPYSIGSDTPLMWGNTCEVKPNHLQRLTISSAACERMFSSLE</sequence>
<evidence type="ECO:0000313" key="1">
    <source>
        <dbReference type="EMBL" id="ESA07617.1"/>
    </source>
</evidence>
<gene>
    <name evidence="1" type="ORF">GLOINDRAFT_32650</name>
</gene>
<organism evidence="1">
    <name type="scientific">Rhizophagus irregularis (strain DAOM 181602 / DAOM 197198 / MUCL 43194)</name>
    <name type="common">Arbuscular mycorrhizal fungus</name>
    <name type="synonym">Glomus intraradices</name>
    <dbReference type="NCBI Taxonomy" id="747089"/>
    <lineage>
        <taxon>Eukaryota</taxon>
        <taxon>Fungi</taxon>
        <taxon>Fungi incertae sedis</taxon>
        <taxon>Mucoromycota</taxon>
        <taxon>Glomeromycotina</taxon>
        <taxon>Glomeromycetes</taxon>
        <taxon>Glomerales</taxon>
        <taxon>Glomeraceae</taxon>
        <taxon>Rhizophagus</taxon>
    </lineage>
</organism>
<dbReference type="EMBL" id="KI290114">
    <property type="protein sequence ID" value="ESA07617.1"/>
    <property type="molecule type" value="Genomic_DNA"/>
</dbReference>
<reference evidence="1" key="1">
    <citation type="submission" date="2013-07" db="EMBL/GenBank/DDBJ databases">
        <title>The genome of an arbuscular mycorrhizal fungus provides insights into the evolution of the oldest plant symbiosis.</title>
        <authorList>
            <consortium name="DOE Joint Genome Institute"/>
            <person name="Tisserant E."/>
            <person name="Malbreil M."/>
            <person name="Kuo A."/>
            <person name="Kohler A."/>
            <person name="Symeonidi A."/>
            <person name="Balestrini R."/>
            <person name="Charron P."/>
            <person name="Duensing N."/>
            <person name="Frei-dit-Frey N."/>
            <person name="Gianinazzi-Pearson V."/>
            <person name="Gilbert B."/>
            <person name="Handa Y."/>
            <person name="Hijri M."/>
            <person name="Kaul R."/>
            <person name="Kawaguchi M."/>
            <person name="Krajinski F."/>
            <person name="Lammers P."/>
            <person name="Lapierre D."/>
            <person name="Masclaux F.G."/>
            <person name="Murat C."/>
            <person name="Morin E."/>
            <person name="Ndikumana S."/>
            <person name="Pagni M."/>
            <person name="Petitpierre D."/>
            <person name="Requena N."/>
            <person name="Rosikiewicz P."/>
            <person name="Riley R."/>
            <person name="Saito K."/>
            <person name="San Clemente H."/>
            <person name="Shapiro H."/>
            <person name="van Tuinen D."/>
            <person name="Becard G."/>
            <person name="Bonfante P."/>
            <person name="Paszkowski U."/>
            <person name="Shachar-Hill Y."/>
            <person name="Young J.P."/>
            <person name="Sanders I.R."/>
            <person name="Henrissat B."/>
            <person name="Rensing S.A."/>
            <person name="Grigoriev I.V."/>
            <person name="Corradi N."/>
            <person name="Roux C."/>
            <person name="Martin F."/>
        </authorList>
    </citation>
    <scope>NUCLEOTIDE SEQUENCE</scope>
    <source>
        <strain evidence="1">DAOM 197198</strain>
    </source>
</reference>